<keyword evidence="2 4" id="KW-0862">Zinc</keyword>
<dbReference type="CDD" id="cd08236">
    <property type="entry name" value="sugar_DH"/>
    <property type="match status" value="1"/>
</dbReference>
<proteinExistence type="inferred from homology"/>
<gene>
    <name evidence="6" type="ORF">GN277_22700</name>
</gene>
<dbReference type="GO" id="GO:0008270">
    <property type="term" value="F:zinc ion binding"/>
    <property type="evidence" value="ECO:0007669"/>
    <property type="project" value="InterPro"/>
</dbReference>
<dbReference type="EMBL" id="WUQX01000001">
    <property type="protein sequence ID" value="MXP78060.1"/>
    <property type="molecule type" value="Genomic_DNA"/>
</dbReference>
<dbReference type="InterPro" id="IPR013149">
    <property type="entry name" value="ADH-like_C"/>
</dbReference>
<dbReference type="SMART" id="SM00829">
    <property type="entry name" value="PKS_ER"/>
    <property type="match status" value="1"/>
</dbReference>
<dbReference type="InterPro" id="IPR050129">
    <property type="entry name" value="Zn_alcohol_dh"/>
</dbReference>
<dbReference type="Proteomes" id="UP000460412">
    <property type="component" value="Unassembled WGS sequence"/>
</dbReference>
<comment type="similarity">
    <text evidence="4">Belongs to the zinc-containing alcohol dehydrogenase family.</text>
</comment>
<evidence type="ECO:0000256" key="1">
    <source>
        <dbReference type="ARBA" id="ARBA00022723"/>
    </source>
</evidence>
<protein>
    <submittedName>
        <fullName evidence="6">Alcohol dehydrogenase catalytic domain-containing protein</fullName>
    </submittedName>
</protein>
<dbReference type="AlphaFoldDB" id="A0A7X3MKJ0"/>
<dbReference type="PANTHER" id="PTHR43401">
    <property type="entry name" value="L-THREONINE 3-DEHYDROGENASE"/>
    <property type="match status" value="1"/>
</dbReference>
<comment type="caution">
    <text evidence="6">The sequence shown here is derived from an EMBL/GenBank/DDBJ whole genome shotgun (WGS) entry which is preliminary data.</text>
</comment>
<evidence type="ECO:0000256" key="3">
    <source>
        <dbReference type="ARBA" id="ARBA00023002"/>
    </source>
</evidence>
<dbReference type="InterPro" id="IPR011032">
    <property type="entry name" value="GroES-like_sf"/>
</dbReference>
<keyword evidence="1 4" id="KW-0479">Metal-binding</keyword>
<dbReference type="InterPro" id="IPR002328">
    <property type="entry name" value="ADH_Zn_CS"/>
</dbReference>
<evidence type="ECO:0000256" key="4">
    <source>
        <dbReference type="RuleBase" id="RU361277"/>
    </source>
</evidence>
<name>A0A7X3MKJ0_9FIRM</name>
<dbReference type="RefSeq" id="WP_159754114.1">
    <property type="nucleotide sequence ID" value="NZ_WUQX01000001.1"/>
</dbReference>
<dbReference type="PANTHER" id="PTHR43401:SF2">
    <property type="entry name" value="L-THREONINE 3-DEHYDROGENASE"/>
    <property type="match status" value="1"/>
</dbReference>
<evidence type="ECO:0000313" key="6">
    <source>
        <dbReference type="EMBL" id="MXP78060.1"/>
    </source>
</evidence>
<dbReference type="SUPFAM" id="SSF50129">
    <property type="entry name" value="GroES-like"/>
    <property type="match status" value="1"/>
</dbReference>
<organism evidence="6 7">
    <name type="scientific">Sporofaciens musculi</name>
    <dbReference type="NCBI Taxonomy" id="2681861"/>
    <lineage>
        <taxon>Bacteria</taxon>
        <taxon>Bacillati</taxon>
        <taxon>Bacillota</taxon>
        <taxon>Clostridia</taxon>
        <taxon>Lachnospirales</taxon>
        <taxon>Lachnospiraceae</taxon>
        <taxon>Sporofaciens</taxon>
    </lineage>
</organism>
<dbReference type="InterPro" id="IPR020843">
    <property type="entry name" value="ER"/>
</dbReference>
<accession>A0A7X3MKJ0</accession>
<dbReference type="PROSITE" id="PS00059">
    <property type="entry name" value="ADH_ZINC"/>
    <property type="match status" value="1"/>
</dbReference>
<dbReference type="SUPFAM" id="SSF51735">
    <property type="entry name" value="NAD(P)-binding Rossmann-fold domains"/>
    <property type="match status" value="1"/>
</dbReference>
<dbReference type="Pfam" id="PF08240">
    <property type="entry name" value="ADH_N"/>
    <property type="match status" value="1"/>
</dbReference>
<evidence type="ECO:0000313" key="7">
    <source>
        <dbReference type="Proteomes" id="UP000460412"/>
    </source>
</evidence>
<evidence type="ECO:0000256" key="2">
    <source>
        <dbReference type="ARBA" id="ARBA00022833"/>
    </source>
</evidence>
<keyword evidence="7" id="KW-1185">Reference proteome</keyword>
<sequence length="347" mass="39103">MKAWILHNIGDIRFDVAEEPILKEREVLVKVKAAGICGSDIPRIYQSGAYSHPLIPGHEFSGEVVKTGALADASWQGKRVGIFPLIPCRECPPCLKKQYEMCRNYSYLGSRRDGGFAEYGAVPEDNLIPLPDSISFEEAAMLEPMAVAVHAMRRIGVDVNDNVAICGVGTIGLLLYLFLRDANVKNIYVFGNKEFQKQTLLKLGLPKDCYCDIRREDVDLWLSERTGGVGVDVFFECVGKNETLIQAVNQTSFAGKIMLVGNPFGDMSLKKAVYWKILRNQITVKGTWNSSFTGEESDDWHYVLERLKKKRIAPSELITHRLSMEDLEKGFQIMRDKTEDYIKIIAR</sequence>
<dbReference type="Gene3D" id="3.40.50.720">
    <property type="entry name" value="NAD(P)-binding Rossmann-like Domain"/>
    <property type="match status" value="1"/>
</dbReference>
<comment type="cofactor">
    <cofactor evidence="4">
        <name>Zn(2+)</name>
        <dbReference type="ChEBI" id="CHEBI:29105"/>
    </cofactor>
</comment>
<dbReference type="Gene3D" id="3.90.180.10">
    <property type="entry name" value="Medium-chain alcohol dehydrogenases, catalytic domain"/>
    <property type="match status" value="1"/>
</dbReference>
<dbReference type="InterPro" id="IPR036291">
    <property type="entry name" value="NAD(P)-bd_dom_sf"/>
</dbReference>
<dbReference type="GO" id="GO:0016491">
    <property type="term" value="F:oxidoreductase activity"/>
    <property type="evidence" value="ECO:0007669"/>
    <property type="project" value="UniProtKB-KW"/>
</dbReference>
<feature type="domain" description="Enoyl reductase (ER)" evidence="5">
    <location>
        <begin position="7"/>
        <end position="346"/>
    </location>
</feature>
<dbReference type="Pfam" id="PF00107">
    <property type="entry name" value="ADH_zinc_N"/>
    <property type="match status" value="1"/>
</dbReference>
<reference evidence="6 7" key="1">
    <citation type="submission" date="2019-12" db="EMBL/GenBank/DDBJ databases">
        <title>Sporaefaciens musculi gen. nov., sp. nov., a novel bacterium isolated from the caecum of an obese mouse.</title>
        <authorList>
            <person name="Rasmussen T.S."/>
            <person name="Streidl T."/>
            <person name="Hitch T.C.A."/>
            <person name="Wortmann E."/>
            <person name="Deptula P."/>
            <person name="Hansen M."/>
            <person name="Nielsen D.S."/>
            <person name="Clavel T."/>
            <person name="Vogensen F.K."/>
        </authorList>
    </citation>
    <scope>NUCLEOTIDE SEQUENCE [LARGE SCALE GENOMIC DNA]</scope>
    <source>
        <strain evidence="6 7">WCA-9-b2</strain>
    </source>
</reference>
<evidence type="ECO:0000259" key="5">
    <source>
        <dbReference type="SMART" id="SM00829"/>
    </source>
</evidence>
<keyword evidence="3" id="KW-0560">Oxidoreductase</keyword>
<dbReference type="InterPro" id="IPR013154">
    <property type="entry name" value="ADH-like_N"/>
</dbReference>